<evidence type="ECO:0000256" key="2">
    <source>
        <dbReference type="ARBA" id="ARBA00022702"/>
    </source>
</evidence>
<comment type="caution">
    <text evidence="6">The sequence shown here is derived from an EMBL/GenBank/DDBJ whole genome shotgun (WGS) entry which is preliminary data.</text>
</comment>
<proteinExistence type="inferred from homology"/>
<protein>
    <submittedName>
        <fullName evidence="6">RALF</fullName>
    </submittedName>
</protein>
<dbReference type="EMBL" id="JAMFTS010000003">
    <property type="protein sequence ID" value="KAJ4769961.1"/>
    <property type="molecule type" value="Genomic_DNA"/>
</dbReference>
<dbReference type="InterPro" id="IPR008801">
    <property type="entry name" value="RALF"/>
</dbReference>
<keyword evidence="2" id="KW-0372">Hormone</keyword>
<accession>A0AAV8DUR1</accession>
<keyword evidence="3 5" id="KW-0732">Signal</keyword>
<sequence length="134" mass="14688">MALRTTTTLLLSVLLLSSSILTSTSSPMDNPWALSFADPDSDNLIDGSASLLSCNGKVGDCDGDAFEGMGTDLEAAVRRGLAFRKRYISYEALSKNRVPCNRRGQSYYNCQRGRQANPYKRGCSFITKCARIMN</sequence>
<evidence type="ECO:0000256" key="5">
    <source>
        <dbReference type="SAM" id="SignalP"/>
    </source>
</evidence>
<evidence type="ECO:0000256" key="1">
    <source>
        <dbReference type="ARBA" id="ARBA00009178"/>
    </source>
</evidence>
<dbReference type="GO" id="GO:0009506">
    <property type="term" value="C:plasmodesma"/>
    <property type="evidence" value="ECO:0007669"/>
    <property type="project" value="TreeGrafter"/>
</dbReference>
<evidence type="ECO:0000313" key="6">
    <source>
        <dbReference type="EMBL" id="KAJ4769961.1"/>
    </source>
</evidence>
<dbReference type="AlphaFoldDB" id="A0AAV8DUR1"/>
<feature type="signal peptide" evidence="5">
    <location>
        <begin position="1"/>
        <end position="25"/>
    </location>
</feature>
<dbReference type="Proteomes" id="UP001140206">
    <property type="component" value="Chromosome 3"/>
</dbReference>
<organism evidence="6 7">
    <name type="scientific">Rhynchospora pubera</name>
    <dbReference type="NCBI Taxonomy" id="906938"/>
    <lineage>
        <taxon>Eukaryota</taxon>
        <taxon>Viridiplantae</taxon>
        <taxon>Streptophyta</taxon>
        <taxon>Embryophyta</taxon>
        <taxon>Tracheophyta</taxon>
        <taxon>Spermatophyta</taxon>
        <taxon>Magnoliopsida</taxon>
        <taxon>Liliopsida</taxon>
        <taxon>Poales</taxon>
        <taxon>Cyperaceae</taxon>
        <taxon>Cyperoideae</taxon>
        <taxon>Rhynchosporeae</taxon>
        <taxon>Rhynchospora</taxon>
    </lineage>
</organism>
<evidence type="ECO:0000256" key="3">
    <source>
        <dbReference type="ARBA" id="ARBA00022729"/>
    </source>
</evidence>
<keyword evidence="7" id="KW-1185">Reference proteome</keyword>
<keyword evidence="4" id="KW-1015">Disulfide bond</keyword>
<evidence type="ECO:0000313" key="7">
    <source>
        <dbReference type="Proteomes" id="UP001140206"/>
    </source>
</evidence>
<dbReference type="Pfam" id="PF05498">
    <property type="entry name" value="RALF"/>
    <property type="match status" value="1"/>
</dbReference>
<dbReference type="GO" id="GO:0019722">
    <property type="term" value="P:calcium-mediated signaling"/>
    <property type="evidence" value="ECO:0007669"/>
    <property type="project" value="TreeGrafter"/>
</dbReference>
<feature type="chain" id="PRO_5043731518" evidence="5">
    <location>
        <begin position="26"/>
        <end position="134"/>
    </location>
</feature>
<gene>
    <name evidence="6" type="ORF">LUZ62_054218</name>
</gene>
<evidence type="ECO:0000256" key="4">
    <source>
        <dbReference type="ARBA" id="ARBA00023157"/>
    </source>
</evidence>
<comment type="similarity">
    <text evidence="1">Belongs to the plant rapid alkalinization factor (RALF) family.</text>
</comment>
<dbReference type="GO" id="GO:0005179">
    <property type="term" value="F:hormone activity"/>
    <property type="evidence" value="ECO:0007669"/>
    <property type="project" value="UniProtKB-KW"/>
</dbReference>
<reference evidence="6" key="1">
    <citation type="submission" date="2022-08" db="EMBL/GenBank/DDBJ databases">
        <authorList>
            <person name="Marques A."/>
        </authorList>
    </citation>
    <scope>NUCLEOTIDE SEQUENCE</scope>
    <source>
        <strain evidence="6">RhyPub2mFocal</strain>
        <tissue evidence="6">Leaves</tissue>
    </source>
</reference>
<name>A0AAV8DUR1_9POAL</name>
<dbReference type="PANTHER" id="PTHR33136">
    <property type="entry name" value="RAPID ALKALINIZATION FACTOR-LIKE"/>
    <property type="match status" value="1"/>
</dbReference>
<dbReference type="PANTHER" id="PTHR33136:SF89">
    <property type="entry name" value="PROTEIN RALF-LIKE 19"/>
    <property type="match status" value="1"/>
</dbReference>